<dbReference type="AlphaFoldDB" id="A0A0D2PR59"/>
<dbReference type="InterPro" id="IPR008502">
    <property type="entry name" value="Prolamin-like"/>
</dbReference>
<accession>A0A0D2PR59</accession>
<organism evidence="4 5">
    <name type="scientific">Gossypium raimondii</name>
    <name type="common">Peruvian cotton</name>
    <name type="synonym">Gossypium klotzschianum subsp. raimondii</name>
    <dbReference type="NCBI Taxonomy" id="29730"/>
    <lineage>
        <taxon>Eukaryota</taxon>
        <taxon>Viridiplantae</taxon>
        <taxon>Streptophyta</taxon>
        <taxon>Embryophyta</taxon>
        <taxon>Tracheophyta</taxon>
        <taxon>Spermatophyta</taxon>
        <taxon>Magnoliopsida</taxon>
        <taxon>eudicotyledons</taxon>
        <taxon>Gunneridae</taxon>
        <taxon>Pentapetalae</taxon>
        <taxon>rosids</taxon>
        <taxon>malvids</taxon>
        <taxon>Malvales</taxon>
        <taxon>Malvaceae</taxon>
        <taxon>Malvoideae</taxon>
        <taxon>Gossypium</taxon>
    </lineage>
</organism>
<keyword evidence="1 2" id="KW-0732">Signal</keyword>
<evidence type="ECO:0000313" key="4">
    <source>
        <dbReference type="EMBL" id="KJB09394.1"/>
    </source>
</evidence>
<name>A0A0D2PR59_GOSRA</name>
<dbReference type="Gramene" id="KJB09394">
    <property type="protein sequence ID" value="KJB09394"/>
    <property type="gene ID" value="B456_001G138900"/>
</dbReference>
<evidence type="ECO:0000259" key="3">
    <source>
        <dbReference type="Pfam" id="PF05617"/>
    </source>
</evidence>
<proteinExistence type="predicted"/>
<feature type="signal peptide" evidence="2">
    <location>
        <begin position="1"/>
        <end position="21"/>
    </location>
</feature>
<dbReference type="EMBL" id="CM001740">
    <property type="protein sequence ID" value="KJB09394.1"/>
    <property type="molecule type" value="Genomic_DNA"/>
</dbReference>
<dbReference type="GO" id="GO:2000008">
    <property type="term" value="P:regulation of protein localization to cell surface"/>
    <property type="evidence" value="ECO:0007669"/>
    <property type="project" value="TreeGrafter"/>
</dbReference>
<dbReference type="PANTHER" id="PTHR31181">
    <property type="entry name" value="EGG CELL-SECRETED PROTEIN 1.4"/>
    <property type="match status" value="1"/>
</dbReference>
<dbReference type="Proteomes" id="UP000032304">
    <property type="component" value="Chromosome 1"/>
</dbReference>
<protein>
    <recommendedName>
        <fullName evidence="3">Prolamin-like domain-containing protein</fullName>
    </recommendedName>
</protein>
<dbReference type="GO" id="GO:0005576">
    <property type="term" value="C:extracellular region"/>
    <property type="evidence" value="ECO:0007669"/>
    <property type="project" value="TreeGrafter"/>
</dbReference>
<keyword evidence="5" id="KW-1185">Reference proteome</keyword>
<feature type="chain" id="PRO_5002248775" description="Prolamin-like domain-containing protein" evidence="2">
    <location>
        <begin position="22"/>
        <end position="112"/>
    </location>
</feature>
<dbReference type="PANTHER" id="PTHR31181:SF67">
    <property type="entry name" value="PROLAMIN-LIKE PROTEIN (DUF1278)"/>
    <property type="match status" value="1"/>
</dbReference>
<reference evidence="4 5" key="1">
    <citation type="journal article" date="2012" name="Nature">
        <title>Repeated polyploidization of Gossypium genomes and the evolution of spinnable cotton fibres.</title>
        <authorList>
            <person name="Paterson A.H."/>
            <person name="Wendel J.F."/>
            <person name="Gundlach H."/>
            <person name="Guo H."/>
            <person name="Jenkins J."/>
            <person name="Jin D."/>
            <person name="Llewellyn D."/>
            <person name="Showmaker K.C."/>
            <person name="Shu S."/>
            <person name="Udall J."/>
            <person name="Yoo M.J."/>
            <person name="Byers R."/>
            <person name="Chen W."/>
            <person name="Doron-Faigenboim A."/>
            <person name="Duke M.V."/>
            <person name="Gong L."/>
            <person name="Grimwood J."/>
            <person name="Grover C."/>
            <person name="Grupp K."/>
            <person name="Hu G."/>
            <person name="Lee T.H."/>
            <person name="Li J."/>
            <person name="Lin L."/>
            <person name="Liu T."/>
            <person name="Marler B.S."/>
            <person name="Page J.T."/>
            <person name="Roberts A.W."/>
            <person name="Romanel E."/>
            <person name="Sanders W.S."/>
            <person name="Szadkowski E."/>
            <person name="Tan X."/>
            <person name="Tang H."/>
            <person name="Xu C."/>
            <person name="Wang J."/>
            <person name="Wang Z."/>
            <person name="Zhang D."/>
            <person name="Zhang L."/>
            <person name="Ashrafi H."/>
            <person name="Bedon F."/>
            <person name="Bowers J.E."/>
            <person name="Brubaker C.L."/>
            <person name="Chee P.W."/>
            <person name="Das S."/>
            <person name="Gingle A.R."/>
            <person name="Haigler C.H."/>
            <person name="Harker D."/>
            <person name="Hoffmann L.V."/>
            <person name="Hovav R."/>
            <person name="Jones D.C."/>
            <person name="Lemke C."/>
            <person name="Mansoor S."/>
            <person name="ur Rahman M."/>
            <person name="Rainville L.N."/>
            <person name="Rambani A."/>
            <person name="Reddy U.K."/>
            <person name="Rong J.K."/>
            <person name="Saranga Y."/>
            <person name="Scheffler B.E."/>
            <person name="Scheffler J.A."/>
            <person name="Stelly D.M."/>
            <person name="Triplett B.A."/>
            <person name="Van Deynze A."/>
            <person name="Vaslin M.F."/>
            <person name="Waghmare V.N."/>
            <person name="Walford S.A."/>
            <person name="Wright R.J."/>
            <person name="Zaki E.A."/>
            <person name="Zhang T."/>
            <person name="Dennis E.S."/>
            <person name="Mayer K.F."/>
            <person name="Peterson D.G."/>
            <person name="Rokhsar D.S."/>
            <person name="Wang X."/>
            <person name="Schmutz J."/>
        </authorList>
    </citation>
    <scope>NUCLEOTIDE SEQUENCE [LARGE SCALE GENOMIC DNA]</scope>
</reference>
<evidence type="ECO:0000256" key="1">
    <source>
        <dbReference type="ARBA" id="ARBA00022729"/>
    </source>
</evidence>
<feature type="domain" description="Prolamin-like" evidence="3">
    <location>
        <begin position="36"/>
        <end position="86"/>
    </location>
</feature>
<evidence type="ECO:0000313" key="5">
    <source>
        <dbReference type="Proteomes" id="UP000032304"/>
    </source>
</evidence>
<evidence type="ECO:0000256" key="2">
    <source>
        <dbReference type="SAM" id="SignalP"/>
    </source>
</evidence>
<dbReference type="GO" id="GO:0080155">
    <property type="term" value="P:regulation of double fertilization forming a zygote and endosperm"/>
    <property type="evidence" value="ECO:0007669"/>
    <property type="project" value="TreeGrafter"/>
</dbReference>
<dbReference type="GO" id="GO:0009567">
    <property type="term" value="P:double fertilization forming a zygote and endosperm"/>
    <property type="evidence" value="ECO:0007669"/>
    <property type="project" value="TreeGrafter"/>
</dbReference>
<sequence>MEATTSKTLIIFCLVVTSIAAVSLGSVEETQSLGGCLMSFISVEGCVEAINEAVSHKKFDELEPKCCKAITLLGDNCWPILFPDQPYVPVLLEYACKLLGYVPKVENVAAAP</sequence>
<dbReference type="Pfam" id="PF05617">
    <property type="entry name" value="Prolamin_like"/>
    <property type="match status" value="1"/>
</dbReference>
<dbReference type="GO" id="GO:0031982">
    <property type="term" value="C:vesicle"/>
    <property type="evidence" value="ECO:0007669"/>
    <property type="project" value="TreeGrafter"/>
</dbReference>
<gene>
    <name evidence="4" type="ORF">B456_001G138900</name>
</gene>